<organism evidence="3 4">
    <name type="scientific">Candidatus Terrybacteria bacterium RIFCSPHIGHO2_01_FULL_43_35</name>
    <dbReference type="NCBI Taxonomy" id="1802361"/>
    <lineage>
        <taxon>Bacteria</taxon>
        <taxon>Candidatus Terryibacteriota</taxon>
    </lineage>
</organism>
<evidence type="ECO:0000259" key="2">
    <source>
        <dbReference type="Pfam" id="PF10648"/>
    </source>
</evidence>
<dbReference type="EMBL" id="MHSR01000005">
    <property type="protein sequence ID" value="OHA47260.1"/>
    <property type="molecule type" value="Genomic_DNA"/>
</dbReference>
<reference evidence="3 4" key="1">
    <citation type="journal article" date="2016" name="Nat. Commun.">
        <title>Thousands of microbial genomes shed light on interconnected biogeochemical processes in an aquifer system.</title>
        <authorList>
            <person name="Anantharaman K."/>
            <person name="Brown C.T."/>
            <person name="Hug L.A."/>
            <person name="Sharon I."/>
            <person name="Castelle C.J."/>
            <person name="Probst A.J."/>
            <person name="Thomas B.C."/>
            <person name="Singh A."/>
            <person name="Wilkins M.J."/>
            <person name="Karaoz U."/>
            <person name="Brodie E.L."/>
            <person name="Williams K.H."/>
            <person name="Hubbard S.S."/>
            <person name="Banfield J.F."/>
        </authorList>
    </citation>
    <scope>NUCLEOTIDE SEQUENCE [LARGE SCALE GENOMIC DNA]</scope>
</reference>
<feature type="domain" description="Bacterial spore germination immunoglobulin-like" evidence="2">
    <location>
        <begin position="78"/>
        <end position="163"/>
    </location>
</feature>
<dbReference type="AlphaFoldDB" id="A0A1G2PG15"/>
<keyword evidence="1" id="KW-0812">Transmembrane</keyword>
<name>A0A1G2PG15_9BACT</name>
<accession>A0A1G2PG15</accession>
<dbReference type="InterPro" id="IPR018911">
    <property type="entry name" value="Gmad2_Ig-like_dom"/>
</dbReference>
<evidence type="ECO:0000313" key="3">
    <source>
        <dbReference type="EMBL" id="OHA47260.1"/>
    </source>
</evidence>
<sequence>MKFLKDNIFITLLGLLAMIFLVGGGFLFWSEGHRGKELLLEADKQKIQAQHLRKEQEKTNKDVLGENAQQLAWLEVGIKITAPLSGANIYSPLEIEGEAKGSWYFEGIFAVRLLDAEGSELDLTHAIAQSHWMSEDFVPFKATMEFPAQPSGSYGYLVFNNDNPSGLPSNSKEIRLPIKFK</sequence>
<proteinExistence type="predicted"/>
<keyword evidence="1" id="KW-0472">Membrane</keyword>
<evidence type="ECO:0000256" key="1">
    <source>
        <dbReference type="SAM" id="Phobius"/>
    </source>
</evidence>
<dbReference type="Proteomes" id="UP000178869">
    <property type="component" value="Unassembled WGS sequence"/>
</dbReference>
<protein>
    <recommendedName>
        <fullName evidence="2">Bacterial spore germination immunoglobulin-like domain-containing protein</fullName>
    </recommendedName>
</protein>
<evidence type="ECO:0000313" key="4">
    <source>
        <dbReference type="Proteomes" id="UP000178869"/>
    </source>
</evidence>
<feature type="transmembrane region" description="Helical" evidence="1">
    <location>
        <begin position="7"/>
        <end position="29"/>
    </location>
</feature>
<comment type="caution">
    <text evidence="3">The sequence shown here is derived from an EMBL/GenBank/DDBJ whole genome shotgun (WGS) entry which is preliminary data.</text>
</comment>
<keyword evidence="1" id="KW-1133">Transmembrane helix</keyword>
<dbReference type="Pfam" id="PF10648">
    <property type="entry name" value="Gmad2"/>
    <property type="match status" value="1"/>
</dbReference>
<gene>
    <name evidence="3" type="ORF">A2828_00110</name>
</gene>